<accession>A0A0K9PBN2</accession>
<gene>
    <name evidence="1" type="ORF">ZOSMA_29G00380</name>
</gene>
<sequence length="54" mass="6294">MDVNVKSFRSKCSSDEFVATFEVETKMETEILEKSVQRVMNNAHLGYNPMCKKY</sequence>
<comment type="caution">
    <text evidence="1">The sequence shown here is derived from an EMBL/GenBank/DDBJ whole genome shotgun (WGS) entry which is preliminary data.</text>
</comment>
<evidence type="ECO:0000313" key="1">
    <source>
        <dbReference type="EMBL" id="KMZ66389.1"/>
    </source>
</evidence>
<dbReference type="AlphaFoldDB" id="A0A0K9PBN2"/>
<name>A0A0K9PBN2_ZOSMR</name>
<keyword evidence="2" id="KW-1185">Reference proteome</keyword>
<reference evidence="2" key="1">
    <citation type="journal article" date="2016" name="Nature">
        <title>The genome of the seagrass Zostera marina reveals angiosperm adaptation to the sea.</title>
        <authorList>
            <person name="Olsen J.L."/>
            <person name="Rouze P."/>
            <person name="Verhelst B."/>
            <person name="Lin Y.-C."/>
            <person name="Bayer T."/>
            <person name="Collen J."/>
            <person name="Dattolo E."/>
            <person name="De Paoli E."/>
            <person name="Dittami S."/>
            <person name="Maumus F."/>
            <person name="Michel G."/>
            <person name="Kersting A."/>
            <person name="Lauritano C."/>
            <person name="Lohaus R."/>
            <person name="Toepel M."/>
            <person name="Tonon T."/>
            <person name="Vanneste K."/>
            <person name="Amirebrahimi M."/>
            <person name="Brakel J."/>
            <person name="Bostroem C."/>
            <person name="Chovatia M."/>
            <person name="Grimwood J."/>
            <person name="Jenkins J.W."/>
            <person name="Jueterbock A."/>
            <person name="Mraz A."/>
            <person name="Stam W.T."/>
            <person name="Tice H."/>
            <person name="Bornberg-Bauer E."/>
            <person name="Green P.J."/>
            <person name="Pearson G.A."/>
            <person name="Procaccini G."/>
            <person name="Duarte C.M."/>
            <person name="Schmutz J."/>
            <person name="Reusch T.B.H."/>
            <person name="Van de Peer Y."/>
        </authorList>
    </citation>
    <scope>NUCLEOTIDE SEQUENCE [LARGE SCALE GENOMIC DNA]</scope>
    <source>
        <strain evidence="2">cv. Finnish</strain>
    </source>
</reference>
<protein>
    <submittedName>
        <fullName evidence="1">Uncharacterized protein</fullName>
    </submittedName>
</protein>
<dbReference type="Proteomes" id="UP000036987">
    <property type="component" value="Unassembled WGS sequence"/>
</dbReference>
<proteinExistence type="predicted"/>
<dbReference type="EMBL" id="LFYR01000980">
    <property type="protein sequence ID" value="KMZ66389.1"/>
    <property type="molecule type" value="Genomic_DNA"/>
</dbReference>
<organism evidence="1 2">
    <name type="scientific">Zostera marina</name>
    <name type="common">Eelgrass</name>
    <dbReference type="NCBI Taxonomy" id="29655"/>
    <lineage>
        <taxon>Eukaryota</taxon>
        <taxon>Viridiplantae</taxon>
        <taxon>Streptophyta</taxon>
        <taxon>Embryophyta</taxon>
        <taxon>Tracheophyta</taxon>
        <taxon>Spermatophyta</taxon>
        <taxon>Magnoliopsida</taxon>
        <taxon>Liliopsida</taxon>
        <taxon>Zosteraceae</taxon>
        <taxon>Zostera</taxon>
    </lineage>
</organism>
<evidence type="ECO:0000313" key="2">
    <source>
        <dbReference type="Proteomes" id="UP000036987"/>
    </source>
</evidence>